<dbReference type="SUPFAM" id="SSF47203">
    <property type="entry name" value="Acyl-CoA dehydrogenase C-terminal domain-like"/>
    <property type="match status" value="1"/>
</dbReference>
<keyword evidence="8" id="KW-0560">Oxidoreductase</keyword>
<dbReference type="GO" id="GO:0016780">
    <property type="term" value="F:phosphotransferase activity, for other substituted phosphate groups"/>
    <property type="evidence" value="ECO:0007669"/>
    <property type="project" value="InterPro"/>
</dbReference>
<evidence type="ECO:0000256" key="7">
    <source>
        <dbReference type="ARBA" id="ARBA00022827"/>
    </source>
</evidence>
<comment type="similarity">
    <text evidence="10">Belongs to the CDP-alcohol phosphatidyltransferase class-I family.</text>
</comment>
<dbReference type="Pfam" id="PF00441">
    <property type="entry name" value="Acyl-CoA_dh_1"/>
    <property type="match status" value="1"/>
</dbReference>
<dbReference type="InterPro" id="IPR036250">
    <property type="entry name" value="AcylCo_DH-like_C"/>
</dbReference>
<evidence type="ECO:0000313" key="14">
    <source>
        <dbReference type="Proteomes" id="UP000009138"/>
    </source>
</evidence>
<dbReference type="GO" id="GO:0020037">
    <property type="term" value="F:heme binding"/>
    <property type="evidence" value="ECO:0007669"/>
    <property type="project" value="InterPro"/>
</dbReference>
<dbReference type="eggNOG" id="KOG2877">
    <property type="taxonomic scope" value="Eukaryota"/>
</dbReference>
<evidence type="ECO:0000256" key="5">
    <source>
        <dbReference type="ARBA" id="ARBA00022679"/>
    </source>
</evidence>
<dbReference type="PROSITE" id="PS50255">
    <property type="entry name" value="CYTOCHROME_B5_2"/>
    <property type="match status" value="1"/>
</dbReference>
<keyword evidence="4" id="KW-0285">Flavoprotein</keyword>
<dbReference type="InterPro" id="IPR037069">
    <property type="entry name" value="AcylCoA_DH/ox_N_sf"/>
</dbReference>
<dbReference type="GO" id="GO:0033539">
    <property type="term" value="P:fatty acid beta-oxidation using acyl-CoA dehydrogenase"/>
    <property type="evidence" value="ECO:0007669"/>
    <property type="project" value="TreeGrafter"/>
</dbReference>
<comment type="cofactor">
    <cofactor evidence="1">
        <name>FAD</name>
        <dbReference type="ChEBI" id="CHEBI:57692"/>
    </cofactor>
</comment>
<dbReference type="PROSITE" id="PS00191">
    <property type="entry name" value="CYTOCHROME_B5_1"/>
    <property type="match status" value="1"/>
</dbReference>
<keyword evidence="5 10" id="KW-0808">Transferase</keyword>
<feature type="transmembrane region" description="Helical" evidence="11">
    <location>
        <begin position="570"/>
        <end position="590"/>
    </location>
</feature>
<dbReference type="SUPFAM" id="SSF56645">
    <property type="entry name" value="Acyl-CoA dehydrogenase NM domain-like"/>
    <property type="match status" value="1"/>
</dbReference>
<dbReference type="InterPro" id="IPR000462">
    <property type="entry name" value="CDP-OH_P_trans"/>
</dbReference>
<accession>I1CKX8</accession>
<evidence type="ECO:0000256" key="6">
    <source>
        <dbReference type="ARBA" id="ARBA00022723"/>
    </source>
</evidence>
<name>I1CKX8_RHIO9</name>
<evidence type="ECO:0000256" key="11">
    <source>
        <dbReference type="SAM" id="Phobius"/>
    </source>
</evidence>
<evidence type="ECO:0000256" key="10">
    <source>
        <dbReference type="RuleBase" id="RU003750"/>
    </source>
</evidence>
<reference evidence="13 14" key="1">
    <citation type="journal article" date="2009" name="PLoS Genet.">
        <title>Genomic analysis of the basal lineage fungus Rhizopus oryzae reveals a whole-genome duplication.</title>
        <authorList>
            <person name="Ma L.-J."/>
            <person name="Ibrahim A.S."/>
            <person name="Skory C."/>
            <person name="Grabherr M.G."/>
            <person name="Burger G."/>
            <person name="Butler M."/>
            <person name="Elias M."/>
            <person name="Idnurm A."/>
            <person name="Lang B.F."/>
            <person name="Sone T."/>
            <person name="Abe A."/>
            <person name="Calvo S.E."/>
            <person name="Corrochano L.M."/>
            <person name="Engels R."/>
            <person name="Fu J."/>
            <person name="Hansberg W."/>
            <person name="Kim J.-M."/>
            <person name="Kodira C.D."/>
            <person name="Koehrsen M.J."/>
            <person name="Liu B."/>
            <person name="Miranda-Saavedra D."/>
            <person name="O'Leary S."/>
            <person name="Ortiz-Castellanos L."/>
            <person name="Poulter R."/>
            <person name="Rodriguez-Romero J."/>
            <person name="Ruiz-Herrera J."/>
            <person name="Shen Y.-Q."/>
            <person name="Zeng Q."/>
            <person name="Galagan J."/>
            <person name="Birren B.W."/>
            <person name="Cuomo C.A."/>
            <person name="Wickes B.L."/>
        </authorList>
    </citation>
    <scope>NUCLEOTIDE SEQUENCE [LARGE SCALE GENOMIC DNA]</scope>
    <source>
        <strain evidence="14">RA 99-880 / ATCC MYA-4621 / FGSC 9543 / NRRL 43880</strain>
    </source>
</reference>
<dbReference type="EMBL" id="CH476743">
    <property type="protein sequence ID" value="EIE89108.1"/>
    <property type="molecule type" value="Genomic_DNA"/>
</dbReference>
<dbReference type="Gene3D" id="1.10.540.10">
    <property type="entry name" value="Acyl-CoA dehydrogenase/oxidase, N-terminal domain"/>
    <property type="match status" value="1"/>
</dbReference>
<dbReference type="PANTHER" id="PTHR48083:SF28">
    <property type="entry name" value="ACYL-COA DEHYDROGENASE FAMILY PROTEIN (AFU_ORTHOLOGUE AFUA_6G10880)-RELATED"/>
    <property type="match status" value="1"/>
</dbReference>
<dbReference type="eggNOG" id="KOG0537">
    <property type="taxonomic scope" value="Eukaryota"/>
</dbReference>
<dbReference type="InterPro" id="IPR009075">
    <property type="entry name" value="AcylCo_DH/oxidase_C"/>
</dbReference>
<dbReference type="InterPro" id="IPR001199">
    <property type="entry name" value="Cyt_B5-like_heme/steroid-bd"/>
</dbReference>
<dbReference type="GO" id="GO:0005737">
    <property type="term" value="C:cytoplasm"/>
    <property type="evidence" value="ECO:0007669"/>
    <property type="project" value="TreeGrafter"/>
</dbReference>
<feature type="transmembrane region" description="Helical" evidence="11">
    <location>
        <begin position="602"/>
        <end position="618"/>
    </location>
</feature>
<dbReference type="GeneID" id="93620784"/>
<dbReference type="InterPro" id="IPR036400">
    <property type="entry name" value="Cyt_B5-like_heme/steroid_sf"/>
</dbReference>
<proteinExistence type="inferred from homology"/>
<evidence type="ECO:0000259" key="12">
    <source>
        <dbReference type="PROSITE" id="PS50255"/>
    </source>
</evidence>
<dbReference type="FunFam" id="2.40.110.10:FF:000002">
    <property type="entry name" value="Acyl-CoA dehydrogenase fadE12"/>
    <property type="match status" value="1"/>
</dbReference>
<dbReference type="OMA" id="YQCEKMG"/>
<feature type="domain" description="Cytochrome b5 heme-binding" evidence="12">
    <location>
        <begin position="1"/>
        <end position="77"/>
    </location>
</feature>
<dbReference type="Gene3D" id="1.20.140.10">
    <property type="entry name" value="Butyryl-CoA Dehydrogenase, subunit A, domain 3"/>
    <property type="match status" value="1"/>
</dbReference>
<dbReference type="GO" id="GO:0008654">
    <property type="term" value="P:phospholipid biosynthetic process"/>
    <property type="evidence" value="ECO:0007669"/>
    <property type="project" value="InterPro"/>
</dbReference>
<dbReference type="InterPro" id="IPR050741">
    <property type="entry name" value="Acyl-CoA_dehydrogenase"/>
</dbReference>
<keyword evidence="11" id="KW-0812">Transmembrane</keyword>
<feature type="transmembrane region" description="Helical" evidence="11">
    <location>
        <begin position="758"/>
        <end position="779"/>
    </location>
</feature>
<dbReference type="InterPro" id="IPR018506">
    <property type="entry name" value="Cyt_B5_heme-BS"/>
</dbReference>
<protein>
    <recommendedName>
        <fullName evidence="12">Cytochrome b5 heme-binding domain-containing protein</fullName>
    </recommendedName>
</protein>
<dbReference type="Pfam" id="PF02771">
    <property type="entry name" value="Acyl-CoA_dh_N"/>
    <property type="match status" value="1"/>
</dbReference>
<dbReference type="SMART" id="SM01117">
    <property type="entry name" value="Cyt-b5"/>
    <property type="match status" value="1"/>
</dbReference>
<organism evidence="13 14">
    <name type="scientific">Rhizopus delemar (strain RA 99-880 / ATCC MYA-4621 / FGSC 9543 / NRRL 43880)</name>
    <name type="common">Mucormycosis agent</name>
    <name type="synonym">Rhizopus arrhizus var. delemar</name>
    <dbReference type="NCBI Taxonomy" id="246409"/>
    <lineage>
        <taxon>Eukaryota</taxon>
        <taxon>Fungi</taxon>
        <taxon>Fungi incertae sedis</taxon>
        <taxon>Mucoromycota</taxon>
        <taxon>Mucoromycotina</taxon>
        <taxon>Mucoromycetes</taxon>
        <taxon>Mucorales</taxon>
        <taxon>Mucorineae</taxon>
        <taxon>Rhizopodaceae</taxon>
        <taxon>Rhizopus</taxon>
    </lineage>
</organism>
<keyword evidence="9" id="KW-0408">Iron</keyword>
<dbReference type="GO" id="GO:0046872">
    <property type="term" value="F:metal ion binding"/>
    <property type="evidence" value="ECO:0007669"/>
    <property type="project" value="UniProtKB-KW"/>
</dbReference>
<dbReference type="InterPro" id="IPR046373">
    <property type="entry name" value="Acyl-CoA_Oxase/DH_mid-dom_sf"/>
</dbReference>
<dbReference type="SUPFAM" id="SSF55856">
    <property type="entry name" value="Cytochrome b5-like heme/steroid binding domain"/>
    <property type="match status" value="1"/>
</dbReference>
<dbReference type="GO" id="GO:0003995">
    <property type="term" value="F:acyl-CoA dehydrogenase activity"/>
    <property type="evidence" value="ECO:0007669"/>
    <property type="project" value="TreeGrafter"/>
</dbReference>
<comment type="similarity">
    <text evidence="2">Belongs to the acyl-CoA dehydrogenase family.</text>
</comment>
<keyword evidence="11" id="KW-1133">Transmembrane helix</keyword>
<evidence type="ECO:0000256" key="3">
    <source>
        <dbReference type="ARBA" id="ARBA00022617"/>
    </source>
</evidence>
<keyword evidence="14" id="KW-1185">Reference proteome</keyword>
<dbReference type="Pfam" id="PF02770">
    <property type="entry name" value="Acyl-CoA_dh_M"/>
    <property type="match status" value="1"/>
</dbReference>
<sequence>MKTFTVEEVAQHNKADDIWIIVDGKVFDLTKFINEHPGGKKVLLKKAGKDASKEFKTFHNPAIMQRVGLPMQIGVIQSASEATPAPVAPQPAVKTTATVDIHSVVNAEPSQFGEGIPYGDPTWYQDWNSPYYNASHIRLRKEIRAFVDKEVMPFCHEWSEAKAIPREIVRRAAELGILNIGSGAAKKAANAAYMKYPLPAGLRQEEFDIFHEFICVDEIARCGSGGFIWALMGGLGIGLPPLLNFGSEALKQKVAPGCLAGEKFIALAVTEPSAGSDVANLKTTATDMGDYYLLNGEKKWITQGGYADYYTVACRTGGPGMAGVSLLLVERSMPGVNARLMDVQGMWGSGTSYITFEDVKVPKSHIIGKVNQGFKYIMHNFNHERLGIVMQANRLARVCIEEALKYSLKRKTFGQRLIEHAVIRNKLGHMIRQCEATHAWLESVLYQLHTLPEKATPNLLAGPIALLKAQSTQTFEYCAREASQIFGGLAYTRGGQGEKVERLYREVRAYAIPGGSEEIMLDLGVRQALDRDIKKSKSSAVDRSLTTKYVLSHYWNWCVQFFPINMAPNLITLTGLGFMVINVTLASVFAPLMATGDQSGPSWLYFSFAIGLWLYSTFDNVDGKQARRTQTSSPLGELFDHGCDALNCSFAAILQATALGTGHSKTSVLLYGIAMLGFYLSTAEEYHTGTLYLGYVNAPTEGVVLSCIIFIISGIYGFLFLFTHVPSCHHHFILFAITTGIVFGRMATKVILAHLTKSSFPTFTILLVPLIGGALLTNIPHFMNTNLCKMDTGRH</sequence>
<evidence type="ECO:0000256" key="8">
    <source>
        <dbReference type="ARBA" id="ARBA00023002"/>
    </source>
</evidence>
<dbReference type="Pfam" id="PF00173">
    <property type="entry name" value="Cyt-b5"/>
    <property type="match status" value="1"/>
</dbReference>
<dbReference type="InterPro" id="IPR013786">
    <property type="entry name" value="AcylCoA_DH/ox_N"/>
</dbReference>
<keyword evidence="11" id="KW-0472">Membrane</keyword>
<dbReference type="PANTHER" id="PTHR48083">
    <property type="entry name" value="MEDIUM-CHAIN SPECIFIC ACYL-COA DEHYDROGENASE, MITOCHONDRIAL-RELATED"/>
    <property type="match status" value="1"/>
</dbReference>
<feature type="transmembrane region" description="Helical" evidence="11">
    <location>
        <begin position="732"/>
        <end position="752"/>
    </location>
</feature>
<evidence type="ECO:0000256" key="4">
    <source>
        <dbReference type="ARBA" id="ARBA00022630"/>
    </source>
</evidence>
<keyword evidence="6" id="KW-0479">Metal-binding</keyword>
<dbReference type="InterPro" id="IPR006091">
    <property type="entry name" value="Acyl-CoA_Oxase/DH_mid-dom"/>
</dbReference>
<evidence type="ECO:0000256" key="1">
    <source>
        <dbReference type="ARBA" id="ARBA00001974"/>
    </source>
</evidence>
<dbReference type="InterPro" id="IPR048254">
    <property type="entry name" value="CDP_ALCOHOL_P_TRANSF_CS"/>
</dbReference>
<dbReference type="STRING" id="246409.I1CKX8"/>
<dbReference type="GO" id="GO:0050660">
    <property type="term" value="F:flavin adenine dinucleotide binding"/>
    <property type="evidence" value="ECO:0007669"/>
    <property type="project" value="InterPro"/>
</dbReference>
<dbReference type="AlphaFoldDB" id="I1CKX8"/>
<dbReference type="InterPro" id="IPR009100">
    <property type="entry name" value="AcylCoA_DH/oxidase_NM_dom_sf"/>
</dbReference>
<dbReference type="VEuPathDB" id="FungiDB:RO3G_13819"/>
<dbReference type="RefSeq" id="XP_067524504.1">
    <property type="nucleotide sequence ID" value="XM_067668403.1"/>
</dbReference>
<dbReference type="InParanoid" id="I1CKX8"/>
<dbReference type="OrthoDB" id="10254877at2759"/>
<gene>
    <name evidence="13" type="ORF">RO3G_13819</name>
</gene>
<dbReference type="InterPro" id="IPR043130">
    <property type="entry name" value="CDP-OH_PTrfase_TM_dom"/>
</dbReference>
<dbReference type="Proteomes" id="UP000009138">
    <property type="component" value="Unassembled WGS sequence"/>
</dbReference>
<evidence type="ECO:0000256" key="9">
    <source>
        <dbReference type="ARBA" id="ARBA00023004"/>
    </source>
</evidence>
<dbReference type="Gene3D" id="1.20.120.1760">
    <property type="match status" value="1"/>
</dbReference>
<dbReference type="Pfam" id="PF01066">
    <property type="entry name" value="CDP-OH_P_transf"/>
    <property type="match status" value="1"/>
</dbReference>
<keyword evidence="3" id="KW-0349">Heme</keyword>
<feature type="transmembrane region" description="Helical" evidence="11">
    <location>
        <begin position="703"/>
        <end position="725"/>
    </location>
</feature>
<dbReference type="GO" id="GO:0016020">
    <property type="term" value="C:membrane"/>
    <property type="evidence" value="ECO:0007669"/>
    <property type="project" value="InterPro"/>
</dbReference>
<keyword evidence="7" id="KW-0274">FAD</keyword>
<evidence type="ECO:0000256" key="2">
    <source>
        <dbReference type="ARBA" id="ARBA00009347"/>
    </source>
</evidence>
<evidence type="ECO:0000313" key="13">
    <source>
        <dbReference type="EMBL" id="EIE89108.1"/>
    </source>
</evidence>
<dbReference type="PROSITE" id="PS00379">
    <property type="entry name" value="CDP_ALCOHOL_P_TRANSF"/>
    <property type="match status" value="1"/>
</dbReference>
<dbReference type="Gene3D" id="2.40.110.10">
    <property type="entry name" value="Butyryl-CoA Dehydrogenase, subunit A, domain 2"/>
    <property type="match status" value="1"/>
</dbReference>
<dbReference type="Gene3D" id="3.10.120.10">
    <property type="entry name" value="Cytochrome b5-like heme/steroid binding domain"/>
    <property type="match status" value="1"/>
</dbReference>
<dbReference type="eggNOG" id="KOG0140">
    <property type="taxonomic scope" value="Eukaryota"/>
</dbReference>